<sequence>MNFKIKILLIKMTDFLKEDCSILFENKYKKPIYAEFKFSINLLEDENYIWLKNSYFYKNLDSDSQELLDIPFCSENCQDIFLYIKVLDFWGIDLPPESFFNLIFNNKLEAYMILKNMQNSKFYDFLKDILQSDDINRDFAMLAFKHILPDILLYSWNKYEWSSTMANIVVENKNFDLFLILFNSEFASFFDINVLAEKGCTDFLKHLHENGTIFDNEVLYYSALSGNVECLKYIHSIQKTLDERTFSGAVYSKSIDCIKYLHENNCPWDRDIDLPYALFTIIKKNHDPIECLKFLYENGYLFFKGILKRIVECGSIKCLEYLFDKVPIEYDLHDIAAEKEHFECLKFLHEKGFRFTKITKYLARNNKEMLNYIEDVIQKQNSEVLDLL</sequence>
<organism evidence="1">
    <name type="scientific">viral metagenome</name>
    <dbReference type="NCBI Taxonomy" id="1070528"/>
    <lineage>
        <taxon>unclassified sequences</taxon>
        <taxon>metagenomes</taxon>
        <taxon>organismal metagenomes</taxon>
    </lineage>
</organism>
<proteinExistence type="predicted"/>
<accession>A0A6C0AER6</accession>
<dbReference type="PANTHER" id="PTHR46586">
    <property type="entry name" value="ANKYRIN REPEAT-CONTAINING PROTEIN"/>
    <property type="match status" value="1"/>
</dbReference>
<reference evidence="1" key="1">
    <citation type="journal article" date="2020" name="Nature">
        <title>Giant virus diversity and host interactions through global metagenomics.</title>
        <authorList>
            <person name="Schulz F."/>
            <person name="Roux S."/>
            <person name="Paez-Espino D."/>
            <person name="Jungbluth S."/>
            <person name="Walsh D.A."/>
            <person name="Denef V.J."/>
            <person name="McMahon K.D."/>
            <person name="Konstantinidis K.T."/>
            <person name="Eloe-Fadrosh E.A."/>
            <person name="Kyrpides N.C."/>
            <person name="Woyke T."/>
        </authorList>
    </citation>
    <scope>NUCLEOTIDE SEQUENCE</scope>
    <source>
        <strain evidence="1">GVMAG-S-1021933-23</strain>
    </source>
</reference>
<dbReference type="AlphaFoldDB" id="A0A6C0AER6"/>
<dbReference type="EMBL" id="MN740594">
    <property type="protein sequence ID" value="QHS77991.1"/>
    <property type="molecule type" value="Genomic_DNA"/>
</dbReference>
<evidence type="ECO:0008006" key="2">
    <source>
        <dbReference type="Google" id="ProtNLM"/>
    </source>
</evidence>
<evidence type="ECO:0000313" key="1">
    <source>
        <dbReference type="EMBL" id="QHS77991.1"/>
    </source>
</evidence>
<name>A0A6C0AER6_9ZZZZ</name>
<dbReference type="Gene3D" id="1.25.40.20">
    <property type="entry name" value="Ankyrin repeat-containing domain"/>
    <property type="match status" value="1"/>
</dbReference>
<protein>
    <recommendedName>
        <fullName evidence="2">Ankyrin repeat protein</fullName>
    </recommendedName>
</protein>
<dbReference type="InterPro" id="IPR052050">
    <property type="entry name" value="SecEffector_AnkRepeat"/>
</dbReference>
<dbReference type="InterPro" id="IPR036770">
    <property type="entry name" value="Ankyrin_rpt-contain_sf"/>
</dbReference>
<dbReference type="PANTHER" id="PTHR46586:SF3">
    <property type="entry name" value="ANKYRIN REPEAT-CONTAINING PROTEIN"/>
    <property type="match status" value="1"/>
</dbReference>
<dbReference type="SUPFAM" id="SSF48403">
    <property type="entry name" value="Ankyrin repeat"/>
    <property type="match status" value="1"/>
</dbReference>